<dbReference type="Gene3D" id="2.30.280.10">
    <property type="entry name" value="SRA-YDG"/>
    <property type="match status" value="1"/>
</dbReference>
<proteinExistence type="predicted"/>
<dbReference type="InterPro" id="IPR036987">
    <property type="entry name" value="SRA-YDG_sf"/>
</dbReference>
<feature type="region of interest" description="Disordered" evidence="1">
    <location>
        <begin position="29"/>
        <end position="54"/>
    </location>
</feature>
<accession>A0AAI8VB42</accession>
<name>A0AAI8VB42_9PEZI</name>
<comment type="caution">
    <text evidence="2">The sequence shown here is derived from an EMBL/GenBank/DDBJ whole genome shotgun (WGS) entry which is preliminary data.</text>
</comment>
<dbReference type="EMBL" id="CAUWAG010000003">
    <property type="protein sequence ID" value="CAJ2501613.1"/>
    <property type="molecule type" value="Genomic_DNA"/>
</dbReference>
<gene>
    <name evidence="2" type="ORF">KHLLAP_LOCUS2081</name>
</gene>
<protein>
    <submittedName>
        <fullName evidence="2">Uu.00g044660.m01.CDS01</fullName>
    </submittedName>
</protein>
<sequence length="79" mass="8905">MQESNQALPIVLSDKYHDLDKDRGDIIYYSGPNSRTNEDPDKHKPSTSGTKPLKASLDEFKALYPADIRLPLSMTAERI</sequence>
<evidence type="ECO:0000313" key="3">
    <source>
        <dbReference type="Proteomes" id="UP001295740"/>
    </source>
</evidence>
<dbReference type="SUPFAM" id="SSF88697">
    <property type="entry name" value="PUA domain-like"/>
    <property type="match status" value="1"/>
</dbReference>
<keyword evidence="3" id="KW-1185">Reference proteome</keyword>
<dbReference type="InterPro" id="IPR015947">
    <property type="entry name" value="PUA-like_sf"/>
</dbReference>
<evidence type="ECO:0000256" key="1">
    <source>
        <dbReference type="SAM" id="MobiDB-lite"/>
    </source>
</evidence>
<dbReference type="Proteomes" id="UP001295740">
    <property type="component" value="Unassembled WGS sequence"/>
</dbReference>
<reference evidence="2" key="1">
    <citation type="submission" date="2023-10" db="EMBL/GenBank/DDBJ databases">
        <authorList>
            <person name="Hackl T."/>
        </authorList>
    </citation>
    <scope>NUCLEOTIDE SEQUENCE</scope>
</reference>
<dbReference type="AlphaFoldDB" id="A0AAI8VB42"/>
<evidence type="ECO:0000313" key="2">
    <source>
        <dbReference type="EMBL" id="CAJ2501613.1"/>
    </source>
</evidence>
<organism evidence="2 3">
    <name type="scientific">Anthostomella pinea</name>
    <dbReference type="NCBI Taxonomy" id="933095"/>
    <lineage>
        <taxon>Eukaryota</taxon>
        <taxon>Fungi</taxon>
        <taxon>Dikarya</taxon>
        <taxon>Ascomycota</taxon>
        <taxon>Pezizomycotina</taxon>
        <taxon>Sordariomycetes</taxon>
        <taxon>Xylariomycetidae</taxon>
        <taxon>Xylariales</taxon>
        <taxon>Xylariaceae</taxon>
        <taxon>Anthostomella</taxon>
    </lineage>
</organism>